<dbReference type="HOGENOM" id="CLU_2980711_0_0_1"/>
<dbReference type="AlphaFoldDB" id="L8WQ49"/>
<reference evidence="2 3" key="1">
    <citation type="journal article" date="2013" name="Nat. Commun.">
        <title>The evolution and pathogenic mechanisms of the rice sheath blight pathogen.</title>
        <authorList>
            <person name="Zheng A."/>
            <person name="Lin R."/>
            <person name="Xu L."/>
            <person name="Qin P."/>
            <person name="Tang C."/>
            <person name="Ai P."/>
            <person name="Zhang D."/>
            <person name="Liu Y."/>
            <person name="Sun Z."/>
            <person name="Feng H."/>
            <person name="Wang Y."/>
            <person name="Chen Y."/>
            <person name="Liang X."/>
            <person name="Fu R."/>
            <person name="Li Q."/>
            <person name="Zhang J."/>
            <person name="Yu X."/>
            <person name="Xie Z."/>
            <person name="Ding L."/>
            <person name="Guan P."/>
            <person name="Tang J."/>
            <person name="Liang Y."/>
            <person name="Wang S."/>
            <person name="Deng Q."/>
            <person name="Li S."/>
            <person name="Zhu J."/>
            <person name="Wang L."/>
            <person name="Liu H."/>
            <person name="Li P."/>
        </authorList>
    </citation>
    <scope>NUCLEOTIDE SEQUENCE [LARGE SCALE GENOMIC DNA]</scope>
    <source>
        <strain evidence="3">AG-1 IA</strain>
    </source>
</reference>
<sequence>MENQPIRNQASEQGYIQSSRQRRRDEYGRGTHRADETTRQKEGLTEPELCEHKLMRPG</sequence>
<dbReference type="EMBL" id="AFRT01002003">
    <property type="protein sequence ID" value="ELU38892.1"/>
    <property type="molecule type" value="Genomic_DNA"/>
</dbReference>
<proteinExistence type="predicted"/>
<evidence type="ECO:0000313" key="2">
    <source>
        <dbReference type="EMBL" id="ELU38892.1"/>
    </source>
</evidence>
<organism evidence="2 3">
    <name type="scientific">Thanatephorus cucumeris (strain AG1-IA)</name>
    <name type="common">Rice sheath blight fungus</name>
    <name type="synonym">Rhizoctonia solani</name>
    <dbReference type="NCBI Taxonomy" id="983506"/>
    <lineage>
        <taxon>Eukaryota</taxon>
        <taxon>Fungi</taxon>
        <taxon>Dikarya</taxon>
        <taxon>Basidiomycota</taxon>
        <taxon>Agaricomycotina</taxon>
        <taxon>Agaricomycetes</taxon>
        <taxon>Cantharellales</taxon>
        <taxon>Ceratobasidiaceae</taxon>
        <taxon>Rhizoctonia</taxon>
        <taxon>Rhizoctonia solani AG-1</taxon>
    </lineage>
</organism>
<name>L8WQ49_THACA</name>
<feature type="compositionally biased region" description="Polar residues" evidence="1">
    <location>
        <begin position="1"/>
        <end position="19"/>
    </location>
</feature>
<accession>L8WQ49</accession>
<feature type="compositionally biased region" description="Basic and acidic residues" evidence="1">
    <location>
        <begin position="23"/>
        <end position="58"/>
    </location>
</feature>
<keyword evidence="3" id="KW-1185">Reference proteome</keyword>
<evidence type="ECO:0000256" key="1">
    <source>
        <dbReference type="SAM" id="MobiDB-lite"/>
    </source>
</evidence>
<comment type="caution">
    <text evidence="2">The sequence shown here is derived from an EMBL/GenBank/DDBJ whole genome shotgun (WGS) entry which is preliminary data.</text>
</comment>
<feature type="region of interest" description="Disordered" evidence="1">
    <location>
        <begin position="1"/>
        <end position="58"/>
    </location>
</feature>
<dbReference type="Proteomes" id="UP000011668">
    <property type="component" value="Unassembled WGS sequence"/>
</dbReference>
<protein>
    <submittedName>
        <fullName evidence="2">Uncharacterized protein</fullName>
    </submittedName>
</protein>
<evidence type="ECO:0000313" key="3">
    <source>
        <dbReference type="Proteomes" id="UP000011668"/>
    </source>
</evidence>
<gene>
    <name evidence="2" type="ORF">AG1IA_07077</name>
</gene>